<name>A0A916PHL6_MYCTX</name>
<sequence>MIFITTIPHHGAPQCKSQPDTSERSAPAHGCCQLPSADAPTA</sequence>
<dbReference type="EMBL" id="CSBK01003991">
    <property type="protein sequence ID" value="CPB45042.1"/>
    <property type="molecule type" value="Genomic_DNA"/>
</dbReference>
<gene>
    <name evidence="2" type="ORF">ERS007739_05252</name>
</gene>
<dbReference type="AlphaFoldDB" id="A0A916PHL6"/>
<organism evidence="2 3">
    <name type="scientific">Mycobacterium tuberculosis</name>
    <dbReference type="NCBI Taxonomy" id="1773"/>
    <lineage>
        <taxon>Bacteria</taxon>
        <taxon>Bacillati</taxon>
        <taxon>Actinomycetota</taxon>
        <taxon>Actinomycetes</taxon>
        <taxon>Mycobacteriales</taxon>
        <taxon>Mycobacteriaceae</taxon>
        <taxon>Mycobacterium</taxon>
        <taxon>Mycobacterium tuberculosis complex</taxon>
    </lineage>
</organism>
<comment type="caution">
    <text evidence="2">The sequence shown here is derived from an EMBL/GenBank/DDBJ whole genome shotgun (WGS) entry which is preliminary data.</text>
</comment>
<accession>A0A916PHL6</accession>
<evidence type="ECO:0000256" key="1">
    <source>
        <dbReference type="SAM" id="MobiDB-lite"/>
    </source>
</evidence>
<evidence type="ECO:0000313" key="2">
    <source>
        <dbReference type="EMBL" id="CPB45042.1"/>
    </source>
</evidence>
<proteinExistence type="predicted"/>
<reference evidence="3" key="1">
    <citation type="submission" date="2015-03" db="EMBL/GenBank/DDBJ databases">
        <authorList>
            <consortium name="Pathogen Informatics"/>
        </authorList>
    </citation>
    <scope>NUCLEOTIDE SEQUENCE [LARGE SCALE GENOMIC DNA]</scope>
    <source>
        <strain evidence="3">N09902308</strain>
    </source>
</reference>
<dbReference type="Proteomes" id="UP000039021">
    <property type="component" value="Unassembled WGS sequence"/>
</dbReference>
<feature type="region of interest" description="Disordered" evidence="1">
    <location>
        <begin position="1"/>
        <end position="42"/>
    </location>
</feature>
<protein>
    <submittedName>
        <fullName evidence="2">Uncharacterized protein</fullName>
    </submittedName>
</protein>
<evidence type="ECO:0000313" key="3">
    <source>
        <dbReference type="Proteomes" id="UP000039021"/>
    </source>
</evidence>